<evidence type="ECO:0000313" key="3">
    <source>
        <dbReference type="EMBL" id="KAK2661981.1"/>
    </source>
</evidence>
<evidence type="ECO:0000259" key="2">
    <source>
        <dbReference type="Pfam" id="PF13966"/>
    </source>
</evidence>
<dbReference type="AlphaFoldDB" id="A0AAD9XLV7"/>
<dbReference type="InterPro" id="IPR036397">
    <property type="entry name" value="RNaseH_sf"/>
</dbReference>
<keyword evidence="4" id="KW-1185">Reference proteome</keyword>
<dbReference type="CDD" id="cd06222">
    <property type="entry name" value="RNase_H_like"/>
    <property type="match status" value="1"/>
</dbReference>
<dbReference type="PANTHER" id="PTHR47074">
    <property type="entry name" value="BNAC02G40300D PROTEIN"/>
    <property type="match status" value="1"/>
</dbReference>
<feature type="domain" description="RNase H type-1" evidence="1">
    <location>
        <begin position="224"/>
        <end position="346"/>
    </location>
</feature>
<dbReference type="SUPFAM" id="SSF53098">
    <property type="entry name" value="Ribonuclease H-like"/>
    <property type="match status" value="1"/>
</dbReference>
<dbReference type="Proteomes" id="UP001280121">
    <property type="component" value="Unassembled WGS sequence"/>
</dbReference>
<evidence type="ECO:0000259" key="1">
    <source>
        <dbReference type="Pfam" id="PF13456"/>
    </source>
</evidence>
<evidence type="ECO:0000313" key="4">
    <source>
        <dbReference type="Proteomes" id="UP001280121"/>
    </source>
</evidence>
<dbReference type="Pfam" id="PF13456">
    <property type="entry name" value="RVT_3"/>
    <property type="match status" value="1"/>
</dbReference>
<dbReference type="Gene3D" id="3.30.420.10">
    <property type="entry name" value="Ribonuclease H-like superfamily/Ribonuclease H"/>
    <property type="match status" value="1"/>
</dbReference>
<evidence type="ECO:0008006" key="5">
    <source>
        <dbReference type="Google" id="ProtNLM"/>
    </source>
</evidence>
<dbReference type="InterPro" id="IPR012337">
    <property type="entry name" value="RNaseH-like_sf"/>
</dbReference>
<dbReference type="GO" id="GO:0003676">
    <property type="term" value="F:nucleic acid binding"/>
    <property type="evidence" value="ECO:0007669"/>
    <property type="project" value="InterPro"/>
</dbReference>
<dbReference type="InterPro" id="IPR044730">
    <property type="entry name" value="RNase_H-like_dom_plant"/>
</dbReference>
<name>A0AAD9XLV7_9ROSI</name>
<sequence length="373" mass="42039">MILSIPLSSAILDDYLTWHYTSDGVYTDRNGYNMGMSLIEANSGSGGPSRSGFQSSVSWWKAFWRIDVPYKIKVFLWKAYHHWLPTEANIAKRGVHLDVTCASCSRCPETTIHSLWGCAKLKEVRVECGFMKGHWWDNNLQFLNFLISAVQSLRDDDLALLWVVLWRIWFTRNQLIHTNMVDDLKNVVAAYKAANAYVVDDQRCLGTIEEARWRPPTKPMYKINTDASIQTQSNCIGVGIVIHDRSGWVMGSSAQRIQACFTPQIAKAIAILRGVDFARDMGLLPDVVESDALGVVKHINDGTIISADVGLVLSDILHIMCLVGIESVLFVSRKVNMVAHYLSKMALAIDQDRFWVEEFPPDMGNLVQKNLPM</sequence>
<dbReference type="InterPro" id="IPR052929">
    <property type="entry name" value="RNase_H-like_EbsB-rel"/>
</dbReference>
<gene>
    <name evidence="3" type="ORF">Ddye_000555</name>
</gene>
<comment type="caution">
    <text evidence="3">The sequence shown here is derived from an EMBL/GenBank/DDBJ whole genome shotgun (WGS) entry which is preliminary data.</text>
</comment>
<dbReference type="Pfam" id="PF13966">
    <property type="entry name" value="zf-RVT"/>
    <property type="match status" value="1"/>
</dbReference>
<reference evidence="3" key="1">
    <citation type="journal article" date="2023" name="Plant J.">
        <title>Genome sequences and population genomics provide insights into the demographic history, inbreeding, and mutation load of two 'living fossil' tree species of Dipteronia.</title>
        <authorList>
            <person name="Feng Y."/>
            <person name="Comes H.P."/>
            <person name="Chen J."/>
            <person name="Zhu S."/>
            <person name="Lu R."/>
            <person name="Zhang X."/>
            <person name="Li P."/>
            <person name="Qiu J."/>
            <person name="Olsen K.M."/>
            <person name="Qiu Y."/>
        </authorList>
    </citation>
    <scope>NUCLEOTIDE SEQUENCE</scope>
    <source>
        <strain evidence="3">KIB01</strain>
    </source>
</reference>
<protein>
    <recommendedName>
        <fullName evidence="5">RNase H type-1 domain-containing protein</fullName>
    </recommendedName>
</protein>
<dbReference type="InterPro" id="IPR002156">
    <property type="entry name" value="RNaseH_domain"/>
</dbReference>
<dbReference type="PANTHER" id="PTHR47074:SF48">
    <property type="entry name" value="POLYNUCLEOTIDYL TRANSFERASE, RIBONUCLEASE H-LIKE SUPERFAMILY PROTEIN"/>
    <property type="match status" value="1"/>
</dbReference>
<feature type="domain" description="Reverse transcriptase zinc-binding" evidence="2">
    <location>
        <begin position="55"/>
        <end position="123"/>
    </location>
</feature>
<organism evidence="3 4">
    <name type="scientific">Dipteronia dyeriana</name>
    <dbReference type="NCBI Taxonomy" id="168575"/>
    <lineage>
        <taxon>Eukaryota</taxon>
        <taxon>Viridiplantae</taxon>
        <taxon>Streptophyta</taxon>
        <taxon>Embryophyta</taxon>
        <taxon>Tracheophyta</taxon>
        <taxon>Spermatophyta</taxon>
        <taxon>Magnoliopsida</taxon>
        <taxon>eudicotyledons</taxon>
        <taxon>Gunneridae</taxon>
        <taxon>Pentapetalae</taxon>
        <taxon>rosids</taxon>
        <taxon>malvids</taxon>
        <taxon>Sapindales</taxon>
        <taxon>Sapindaceae</taxon>
        <taxon>Hippocastanoideae</taxon>
        <taxon>Acereae</taxon>
        <taxon>Dipteronia</taxon>
    </lineage>
</organism>
<dbReference type="GO" id="GO:0004523">
    <property type="term" value="F:RNA-DNA hybrid ribonuclease activity"/>
    <property type="evidence" value="ECO:0007669"/>
    <property type="project" value="InterPro"/>
</dbReference>
<dbReference type="InterPro" id="IPR026960">
    <property type="entry name" value="RVT-Znf"/>
</dbReference>
<dbReference type="EMBL" id="JANJYI010000001">
    <property type="protein sequence ID" value="KAK2661981.1"/>
    <property type="molecule type" value="Genomic_DNA"/>
</dbReference>
<accession>A0AAD9XLV7</accession>
<proteinExistence type="predicted"/>